<keyword evidence="3" id="KW-1185">Reference proteome</keyword>
<evidence type="ECO:0000256" key="1">
    <source>
        <dbReference type="SAM" id="MobiDB-lite"/>
    </source>
</evidence>
<reference evidence="3" key="1">
    <citation type="journal article" date="2017" name="Genome Biol.">
        <title>Comparative genomics reveals high biological diversity and specific adaptations in the industrially and medically important fungal genus Aspergillus.</title>
        <authorList>
            <person name="de Vries R.P."/>
            <person name="Riley R."/>
            <person name="Wiebenga A."/>
            <person name="Aguilar-Osorio G."/>
            <person name="Amillis S."/>
            <person name="Uchima C.A."/>
            <person name="Anderluh G."/>
            <person name="Asadollahi M."/>
            <person name="Askin M."/>
            <person name="Barry K."/>
            <person name="Battaglia E."/>
            <person name="Bayram O."/>
            <person name="Benocci T."/>
            <person name="Braus-Stromeyer S.A."/>
            <person name="Caldana C."/>
            <person name="Canovas D."/>
            <person name="Cerqueira G.C."/>
            <person name="Chen F."/>
            <person name="Chen W."/>
            <person name="Choi C."/>
            <person name="Clum A."/>
            <person name="Dos Santos R.A."/>
            <person name="Damasio A.R."/>
            <person name="Diallinas G."/>
            <person name="Emri T."/>
            <person name="Fekete E."/>
            <person name="Flipphi M."/>
            <person name="Freyberg S."/>
            <person name="Gallo A."/>
            <person name="Gournas C."/>
            <person name="Habgood R."/>
            <person name="Hainaut M."/>
            <person name="Harispe M.L."/>
            <person name="Henrissat B."/>
            <person name="Hilden K.S."/>
            <person name="Hope R."/>
            <person name="Hossain A."/>
            <person name="Karabika E."/>
            <person name="Karaffa L."/>
            <person name="Karanyi Z."/>
            <person name="Krasevec N."/>
            <person name="Kuo A."/>
            <person name="Kusch H."/>
            <person name="LaButti K."/>
            <person name="Lagendijk E.L."/>
            <person name="Lapidus A."/>
            <person name="Levasseur A."/>
            <person name="Lindquist E."/>
            <person name="Lipzen A."/>
            <person name="Logrieco A.F."/>
            <person name="MacCabe A."/>
            <person name="Maekelae M.R."/>
            <person name="Malavazi I."/>
            <person name="Melin P."/>
            <person name="Meyer V."/>
            <person name="Mielnichuk N."/>
            <person name="Miskei M."/>
            <person name="Molnar A.P."/>
            <person name="Mule G."/>
            <person name="Ngan C.Y."/>
            <person name="Orejas M."/>
            <person name="Orosz E."/>
            <person name="Ouedraogo J.P."/>
            <person name="Overkamp K.M."/>
            <person name="Park H.-S."/>
            <person name="Perrone G."/>
            <person name="Piumi F."/>
            <person name="Punt P.J."/>
            <person name="Ram A.F."/>
            <person name="Ramon A."/>
            <person name="Rauscher S."/>
            <person name="Record E."/>
            <person name="Riano-Pachon D.M."/>
            <person name="Robert V."/>
            <person name="Roehrig J."/>
            <person name="Ruller R."/>
            <person name="Salamov A."/>
            <person name="Salih N.S."/>
            <person name="Samson R.A."/>
            <person name="Sandor E."/>
            <person name="Sanguinetti M."/>
            <person name="Schuetze T."/>
            <person name="Sepcic K."/>
            <person name="Shelest E."/>
            <person name="Sherlock G."/>
            <person name="Sophianopoulou V."/>
            <person name="Squina F.M."/>
            <person name="Sun H."/>
            <person name="Susca A."/>
            <person name="Todd R.B."/>
            <person name="Tsang A."/>
            <person name="Unkles S.E."/>
            <person name="van de Wiele N."/>
            <person name="van Rossen-Uffink D."/>
            <person name="Oliveira J.V."/>
            <person name="Vesth T.C."/>
            <person name="Visser J."/>
            <person name="Yu J.-H."/>
            <person name="Zhou M."/>
            <person name="Andersen M.R."/>
            <person name="Archer D.B."/>
            <person name="Baker S.E."/>
            <person name="Benoit I."/>
            <person name="Brakhage A.A."/>
            <person name="Braus G.H."/>
            <person name="Fischer R."/>
            <person name="Frisvad J.C."/>
            <person name="Goldman G.H."/>
            <person name="Houbraken J."/>
            <person name="Oakley B."/>
            <person name="Pocsi I."/>
            <person name="Scazzocchio C."/>
            <person name="Seiboth B."/>
            <person name="vanKuyk P.A."/>
            <person name="Wortman J."/>
            <person name="Dyer P.S."/>
            <person name="Grigoriev I.V."/>
        </authorList>
    </citation>
    <scope>NUCLEOTIDE SEQUENCE [LARGE SCALE GENOMIC DNA]</scope>
    <source>
        <strain evidence="3">CBS 506.65</strain>
    </source>
</reference>
<dbReference type="EMBL" id="KV878336">
    <property type="protein sequence ID" value="OJJ51390.1"/>
    <property type="molecule type" value="Genomic_DNA"/>
</dbReference>
<feature type="compositionally biased region" description="Basic and acidic residues" evidence="1">
    <location>
        <begin position="30"/>
        <end position="39"/>
    </location>
</feature>
<evidence type="ECO:0008006" key="4">
    <source>
        <dbReference type="Google" id="ProtNLM"/>
    </source>
</evidence>
<dbReference type="InterPro" id="IPR013240">
    <property type="entry name" value="DNA-dir_RNA_pol1_su_RPA34"/>
</dbReference>
<dbReference type="AlphaFoldDB" id="A0A1L9SW14"/>
<feature type="region of interest" description="Disordered" evidence="1">
    <location>
        <begin position="209"/>
        <end position="331"/>
    </location>
</feature>
<feature type="region of interest" description="Disordered" evidence="1">
    <location>
        <begin position="1"/>
        <end position="96"/>
    </location>
</feature>
<name>A0A1L9SW14_9EURO</name>
<feature type="compositionally biased region" description="Basic residues" evidence="1">
    <location>
        <begin position="321"/>
        <end position="331"/>
    </location>
</feature>
<feature type="compositionally biased region" description="Low complexity" evidence="1">
    <location>
        <begin position="1"/>
        <end position="24"/>
    </location>
</feature>
<dbReference type="Gene3D" id="6.20.250.70">
    <property type="match status" value="1"/>
</dbReference>
<dbReference type="InterPro" id="IPR053263">
    <property type="entry name" value="Euk_RPA34_RNAP_subunit"/>
</dbReference>
<dbReference type="Pfam" id="PF08208">
    <property type="entry name" value="RNA_polI_A34"/>
    <property type="match status" value="1"/>
</dbReference>
<proteinExistence type="predicted"/>
<evidence type="ECO:0000313" key="2">
    <source>
        <dbReference type="EMBL" id="OJJ51390.1"/>
    </source>
</evidence>
<dbReference type="RefSeq" id="XP_022585900.1">
    <property type="nucleotide sequence ID" value="XM_022724466.1"/>
</dbReference>
<feature type="compositionally biased region" description="Acidic residues" evidence="1">
    <location>
        <begin position="54"/>
        <end position="63"/>
    </location>
</feature>
<sequence length="331" mass="36022">MAPTSEMSVDSDSSSSRSSSPEQVSKAKSKKDTREKKSSEIVSEASESSSEAEGSSEESEDETSSNKRPSKSSKLALTPAQAFKPPSGFKSVKKVSPSTNVSSLLANLRGKQILHITAPASLPIAKIKEVSLAKVMAGEPVITHEGVSYGIPPETLVQPEANGKTLLLFNSKTQTYSSTSATNIRSYHLQEIANIQNGKHDEKTILALRDSVKPPRAQPKHMKMRFRPVGSHAAPPETLGSSSESEADDEQPTFKVPKGDERKRKHPHPEIDGSQPIALPRKKSKKQSSSQDNGAPNDQERGHEKAKKLKKNRDETSERKDKKRKKAEKAA</sequence>
<accession>A0A1L9SW14</accession>
<dbReference type="PANTHER" id="PTHR28155">
    <property type="entry name" value="ACR243WP"/>
    <property type="match status" value="1"/>
</dbReference>
<feature type="compositionally biased region" description="Low complexity" evidence="1">
    <location>
        <begin position="40"/>
        <end position="53"/>
    </location>
</feature>
<dbReference type="GO" id="GO:0006360">
    <property type="term" value="P:transcription by RNA polymerase I"/>
    <property type="evidence" value="ECO:0007669"/>
    <property type="project" value="InterPro"/>
</dbReference>
<evidence type="ECO:0000313" key="3">
    <source>
        <dbReference type="Proteomes" id="UP000184188"/>
    </source>
</evidence>
<organism evidence="2 3">
    <name type="scientific">Penicilliopsis zonata CBS 506.65</name>
    <dbReference type="NCBI Taxonomy" id="1073090"/>
    <lineage>
        <taxon>Eukaryota</taxon>
        <taxon>Fungi</taxon>
        <taxon>Dikarya</taxon>
        <taxon>Ascomycota</taxon>
        <taxon>Pezizomycotina</taxon>
        <taxon>Eurotiomycetes</taxon>
        <taxon>Eurotiomycetidae</taxon>
        <taxon>Eurotiales</taxon>
        <taxon>Aspergillaceae</taxon>
        <taxon>Penicilliopsis</taxon>
    </lineage>
</organism>
<dbReference type="PANTHER" id="PTHR28155:SF1">
    <property type="entry name" value="DNA-DIRECTED RNA POLYMERASE I SUBUNIT RPA34.5-DOMAIN-CONTAINING PROTEIN"/>
    <property type="match status" value="1"/>
</dbReference>
<dbReference type="Proteomes" id="UP000184188">
    <property type="component" value="Unassembled WGS sequence"/>
</dbReference>
<gene>
    <name evidence="2" type="ORF">ASPZODRAFT_138488</name>
</gene>
<dbReference type="OrthoDB" id="76224at2759"/>
<dbReference type="VEuPathDB" id="FungiDB:ASPZODRAFT_138488"/>
<dbReference type="GeneID" id="34610931"/>
<protein>
    <recommendedName>
        <fullName evidence="4">DNA-directed RNA polymerase I subunit RPA34.5</fullName>
    </recommendedName>
</protein>